<keyword evidence="2" id="KW-1185">Reference proteome</keyword>
<dbReference type="RefSeq" id="XP_031090408.1">
    <property type="nucleotide sequence ID" value="XM_031225228.1"/>
</dbReference>
<proteinExistence type="predicted"/>
<accession>A0A1L7WBC5</accession>
<dbReference type="Proteomes" id="UP000183971">
    <property type="component" value="Unassembled WGS sequence"/>
</dbReference>
<dbReference type="VEuPathDB" id="FungiDB:FPRO_16119"/>
<dbReference type="EMBL" id="FJOF01000021">
    <property type="protein sequence ID" value="CZR49914.1"/>
    <property type="molecule type" value="Genomic_DNA"/>
</dbReference>
<comment type="caution">
    <text evidence="1">The sequence shown here is derived from an EMBL/GenBank/DDBJ whole genome shotgun (WGS) entry which is preliminary data.</text>
</comment>
<reference evidence="2" key="1">
    <citation type="journal article" date="2016" name="Genome Biol. Evol.">
        <title>Comparative 'omics' of the Fusarium fujikuroi species complex highlights differences in genetic potential and metabolite synthesis.</title>
        <authorList>
            <person name="Niehaus E.-M."/>
            <person name="Muensterkoetter M."/>
            <person name="Proctor R.H."/>
            <person name="Brown D.W."/>
            <person name="Sharon A."/>
            <person name="Idan Y."/>
            <person name="Oren-Young L."/>
            <person name="Sieber C.M."/>
            <person name="Novak O."/>
            <person name="Pencik A."/>
            <person name="Tarkowska D."/>
            <person name="Hromadova K."/>
            <person name="Freeman S."/>
            <person name="Maymon M."/>
            <person name="Elazar M."/>
            <person name="Youssef S.A."/>
            <person name="El-Shabrawy E.S.M."/>
            <person name="Shalaby A.B.A."/>
            <person name="Houterman P."/>
            <person name="Brock N.L."/>
            <person name="Burkhardt I."/>
            <person name="Tsavkelova E.A."/>
            <person name="Dickschat J.S."/>
            <person name="Galuszka P."/>
            <person name="Gueldener U."/>
            <person name="Tudzynski B."/>
        </authorList>
    </citation>
    <scope>NUCLEOTIDE SEQUENCE [LARGE SCALE GENOMIC DNA]</scope>
    <source>
        <strain evidence="2">ET1</strain>
    </source>
</reference>
<protein>
    <submittedName>
        <fullName evidence="1">Uncharacterized protein</fullName>
    </submittedName>
</protein>
<dbReference type="GeneID" id="42060974"/>
<evidence type="ECO:0000313" key="1">
    <source>
        <dbReference type="EMBL" id="CZR49914.1"/>
    </source>
</evidence>
<name>A0A1L7WBC5_FUSPR</name>
<gene>
    <name evidence="1" type="ORF">FPRO_16119</name>
</gene>
<sequence>MDIRVIHLSFMQAIYMVFYRKEGKVNYALTLTHLRRSLRICCLLRLPC</sequence>
<dbReference type="AlphaFoldDB" id="A0A1L7WBC5"/>
<organism evidence="1 2">
    <name type="scientific">Fusarium proliferatum (strain ET1)</name>
    <name type="common">Orchid endophyte fungus</name>
    <dbReference type="NCBI Taxonomy" id="1227346"/>
    <lineage>
        <taxon>Eukaryota</taxon>
        <taxon>Fungi</taxon>
        <taxon>Dikarya</taxon>
        <taxon>Ascomycota</taxon>
        <taxon>Pezizomycotina</taxon>
        <taxon>Sordariomycetes</taxon>
        <taxon>Hypocreomycetidae</taxon>
        <taxon>Hypocreales</taxon>
        <taxon>Nectriaceae</taxon>
        <taxon>Fusarium</taxon>
        <taxon>Fusarium fujikuroi species complex</taxon>
    </lineage>
</organism>
<evidence type="ECO:0000313" key="2">
    <source>
        <dbReference type="Proteomes" id="UP000183971"/>
    </source>
</evidence>